<dbReference type="EMBL" id="PVZF01000007">
    <property type="protein sequence ID" value="PRY14112.1"/>
    <property type="molecule type" value="Genomic_DNA"/>
</dbReference>
<feature type="transmembrane region" description="Helical" evidence="1">
    <location>
        <begin position="37"/>
        <end position="54"/>
    </location>
</feature>
<accession>A0A2T0R2S8</accession>
<gene>
    <name evidence="2" type="ORF">CLV37_107231</name>
</gene>
<keyword evidence="1" id="KW-0812">Transmembrane</keyword>
<evidence type="ECO:0000256" key="1">
    <source>
        <dbReference type="SAM" id="Phobius"/>
    </source>
</evidence>
<dbReference type="RefSeq" id="WP_106211827.1">
    <property type="nucleotide sequence ID" value="NZ_PVZF01000007.1"/>
</dbReference>
<dbReference type="Proteomes" id="UP000238083">
    <property type="component" value="Unassembled WGS sequence"/>
</dbReference>
<comment type="caution">
    <text evidence="2">The sequence shown here is derived from an EMBL/GenBank/DDBJ whole genome shotgun (WGS) entry which is preliminary data.</text>
</comment>
<sequence length="189" mass="19312">MTGGSWRPQRAAALTLVTVVLAVGAHAAAGGMLPSPWVLLALTVPTACAATALTRRRRTAPTTLLALGAGQLGLHEALALGGGACTATATGHHTVAMACGATAHHDPGTGMLLAHVLATLLTGLLLARGEQLLGAVLARLAFAFPRLRATTPVVRPRLPRAAERRVRPRLVDARVPARRGPPALARATA</sequence>
<dbReference type="AlphaFoldDB" id="A0A2T0R2S8"/>
<keyword evidence="1" id="KW-0472">Membrane</keyword>
<name>A0A2T0R2S8_9ACTN</name>
<keyword evidence="1" id="KW-1133">Transmembrane helix</keyword>
<protein>
    <submittedName>
        <fullName evidence="2">Uncharacterized protein</fullName>
    </submittedName>
</protein>
<reference evidence="2 3" key="1">
    <citation type="submission" date="2018-03" db="EMBL/GenBank/DDBJ databases">
        <title>Genomic Encyclopedia of Archaeal and Bacterial Type Strains, Phase II (KMG-II): from individual species to whole genera.</title>
        <authorList>
            <person name="Goeker M."/>
        </authorList>
    </citation>
    <scope>NUCLEOTIDE SEQUENCE [LARGE SCALE GENOMIC DNA]</scope>
    <source>
        <strain evidence="2 3">DSM 19711</strain>
    </source>
</reference>
<proteinExistence type="predicted"/>
<keyword evidence="3" id="KW-1185">Reference proteome</keyword>
<organism evidence="2 3">
    <name type="scientific">Kineococcus rhizosphaerae</name>
    <dbReference type="NCBI Taxonomy" id="559628"/>
    <lineage>
        <taxon>Bacteria</taxon>
        <taxon>Bacillati</taxon>
        <taxon>Actinomycetota</taxon>
        <taxon>Actinomycetes</taxon>
        <taxon>Kineosporiales</taxon>
        <taxon>Kineosporiaceae</taxon>
        <taxon>Kineococcus</taxon>
    </lineage>
</organism>
<evidence type="ECO:0000313" key="3">
    <source>
        <dbReference type="Proteomes" id="UP000238083"/>
    </source>
</evidence>
<evidence type="ECO:0000313" key="2">
    <source>
        <dbReference type="EMBL" id="PRY14112.1"/>
    </source>
</evidence>